<accession>A0A379EAP7</accession>
<name>A0A379EAP7_9PORP</name>
<evidence type="ECO:0000313" key="1">
    <source>
        <dbReference type="EMBL" id="SUB89442.1"/>
    </source>
</evidence>
<gene>
    <name evidence="1" type="ORF">NCTC11632_01545</name>
</gene>
<reference evidence="1 2" key="1">
    <citation type="submission" date="2018-06" db="EMBL/GenBank/DDBJ databases">
        <authorList>
            <consortium name="Pathogen Informatics"/>
            <person name="Doyle S."/>
        </authorList>
    </citation>
    <scope>NUCLEOTIDE SEQUENCE [LARGE SCALE GENOMIC DNA]</scope>
    <source>
        <strain evidence="1 2">NCTC11632</strain>
    </source>
</reference>
<dbReference type="Proteomes" id="UP000254156">
    <property type="component" value="Unassembled WGS sequence"/>
</dbReference>
<sequence>MAQFSSKLSCNPMLWNTRESRLTGKSHEAMATNAKLECFLFSVQGVYQTLCDRGIEFSVKDIKEPFQGSMQRRTIFLQCYDQIQMRVNC</sequence>
<dbReference type="EMBL" id="UGTF01000002">
    <property type="protein sequence ID" value="SUB89442.1"/>
    <property type="molecule type" value="Genomic_DNA"/>
</dbReference>
<organism evidence="1 2">
    <name type="scientific">Porphyromonas macacae</name>
    <dbReference type="NCBI Taxonomy" id="28115"/>
    <lineage>
        <taxon>Bacteria</taxon>
        <taxon>Pseudomonadati</taxon>
        <taxon>Bacteroidota</taxon>
        <taxon>Bacteroidia</taxon>
        <taxon>Bacteroidales</taxon>
        <taxon>Porphyromonadaceae</taxon>
        <taxon>Porphyromonas</taxon>
    </lineage>
</organism>
<proteinExistence type="predicted"/>
<dbReference type="AlphaFoldDB" id="A0A379EAP7"/>
<protein>
    <submittedName>
        <fullName evidence="1">Uncharacterized protein</fullName>
    </submittedName>
</protein>
<evidence type="ECO:0000313" key="2">
    <source>
        <dbReference type="Proteomes" id="UP000254156"/>
    </source>
</evidence>